<comment type="caution">
    <text evidence="2">The sequence shown here is derived from an EMBL/GenBank/DDBJ whole genome shotgun (WGS) entry which is preliminary data.</text>
</comment>
<sequence length="227" mass="25145">MRLLVNALVIALAAASDVCSNVEKQALMGDSFPGFLYHCSRQALDDPSNATPCLETGCDLSPDCADCFENLEVSTVKETTVGGLGCAQLVDENQIAQPVQVLLSWRRKHSPVRLFNSHRWKFVLKKAGWDTNALQRAIEQKLQLPNNSLHYGGIKDRFGVTYQERRMSAISSLSKAPIRMLDLCQVYDTTGNPRRATNTRGADDISAGPRKKCEVDNFLHCRAVVSF</sequence>
<feature type="signal peptide" evidence="1">
    <location>
        <begin position="1"/>
        <end position="15"/>
    </location>
</feature>
<evidence type="ECO:0000313" key="3">
    <source>
        <dbReference type="EMBL" id="KAF4664206.1"/>
    </source>
</evidence>
<evidence type="ECO:0000313" key="2">
    <source>
        <dbReference type="EMBL" id="KAF4656987.1"/>
    </source>
</evidence>
<evidence type="ECO:0000313" key="4">
    <source>
        <dbReference type="Proteomes" id="UP000570595"/>
    </source>
</evidence>
<dbReference type="Proteomes" id="UP000570595">
    <property type="component" value="Unassembled WGS sequence"/>
</dbReference>
<dbReference type="EMBL" id="JABAHT010000122">
    <property type="protein sequence ID" value="KAF4664206.1"/>
    <property type="molecule type" value="Genomic_DNA"/>
</dbReference>
<evidence type="ECO:0000256" key="1">
    <source>
        <dbReference type="SAM" id="SignalP"/>
    </source>
</evidence>
<dbReference type="InterPro" id="IPR020103">
    <property type="entry name" value="PsdUridine_synth_cat_dom_sf"/>
</dbReference>
<dbReference type="Pfam" id="PF01142">
    <property type="entry name" value="TruD"/>
    <property type="match status" value="1"/>
</dbReference>
<proteinExistence type="predicted"/>
<dbReference type="GO" id="GO:0009982">
    <property type="term" value="F:pseudouridine synthase activity"/>
    <property type="evidence" value="ECO:0007669"/>
    <property type="project" value="InterPro"/>
</dbReference>
<protein>
    <submittedName>
        <fullName evidence="2">Uncharacterized protein</fullName>
    </submittedName>
</protein>
<reference evidence="4 5" key="1">
    <citation type="submission" date="2020-04" db="EMBL/GenBank/DDBJ databases">
        <title>Perkinsus olseni comparative genomics.</title>
        <authorList>
            <person name="Bogema D.R."/>
        </authorList>
    </citation>
    <scope>NUCLEOTIDE SEQUENCE [LARGE SCALE GENOMIC DNA]</scope>
    <source>
        <strain evidence="3">ATCC PRA-179</strain>
        <strain evidence="2">ATCC PRA-31</strain>
    </source>
</reference>
<dbReference type="Proteomes" id="UP000572268">
    <property type="component" value="Unassembled WGS sequence"/>
</dbReference>
<dbReference type="OrthoDB" id="10462374at2759"/>
<organism evidence="2 5">
    <name type="scientific">Perkinsus olseni</name>
    <name type="common">Perkinsus atlanticus</name>
    <dbReference type="NCBI Taxonomy" id="32597"/>
    <lineage>
        <taxon>Eukaryota</taxon>
        <taxon>Sar</taxon>
        <taxon>Alveolata</taxon>
        <taxon>Perkinsozoa</taxon>
        <taxon>Perkinsea</taxon>
        <taxon>Perkinsida</taxon>
        <taxon>Perkinsidae</taxon>
        <taxon>Perkinsus</taxon>
    </lineage>
</organism>
<gene>
    <name evidence="2" type="ORF">FOL46_007599</name>
    <name evidence="3" type="ORF">FOZ61_001012</name>
</gene>
<dbReference type="EMBL" id="JABANN010000546">
    <property type="protein sequence ID" value="KAF4656987.1"/>
    <property type="molecule type" value="Genomic_DNA"/>
</dbReference>
<evidence type="ECO:0000313" key="5">
    <source>
        <dbReference type="Proteomes" id="UP000572268"/>
    </source>
</evidence>
<dbReference type="SUPFAM" id="SSF55120">
    <property type="entry name" value="Pseudouridine synthase"/>
    <property type="match status" value="1"/>
</dbReference>
<feature type="chain" id="PRO_5036400533" evidence="1">
    <location>
        <begin position="16"/>
        <end position="227"/>
    </location>
</feature>
<name>A0A7J6LCK6_PEROL</name>
<keyword evidence="1" id="KW-0732">Signal</keyword>
<dbReference type="GO" id="GO:0001522">
    <property type="term" value="P:pseudouridine synthesis"/>
    <property type="evidence" value="ECO:0007669"/>
    <property type="project" value="InterPro"/>
</dbReference>
<accession>A0A7J6LCK6</accession>
<dbReference type="GO" id="GO:0003723">
    <property type="term" value="F:RNA binding"/>
    <property type="evidence" value="ECO:0007669"/>
    <property type="project" value="InterPro"/>
</dbReference>
<dbReference type="AlphaFoldDB" id="A0A7J6LCK6"/>
<dbReference type="Gene3D" id="3.30.70.3160">
    <property type="match status" value="1"/>
</dbReference>
<dbReference type="InterPro" id="IPR001656">
    <property type="entry name" value="PsdUridine_synth_TruD"/>
</dbReference>